<dbReference type="GO" id="GO:0012505">
    <property type="term" value="C:endomembrane system"/>
    <property type="evidence" value="ECO:0007669"/>
    <property type="project" value="UniProtKB-SubCell"/>
</dbReference>
<dbReference type="GO" id="GO:0009678">
    <property type="term" value="F:diphosphate hydrolysis-driven proton transmembrane transporter activity"/>
    <property type="evidence" value="ECO:0007669"/>
    <property type="project" value="UniProtKB-EC"/>
</dbReference>
<keyword evidence="4 10" id="KW-0812">Transmembrane</keyword>
<evidence type="ECO:0000256" key="8">
    <source>
        <dbReference type="ARBA" id="ARBA00023065"/>
    </source>
</evidence>
<dbReference type="GO" id="GO:0004427">
    <property type="term" value="F:inorganic diphosphate phosphatase activity"/>
    <property type="evidence" value="ECO:0007669"/>
    <property type="project" value="InterPro"/>
</dbReference>
<sequence>MDPLVPTILIPASAAVGVLFAVILWQRVSKIQMTGGSVFRSGDRAYLLEEEQRGDDEVIQKAADIQDAISEGANSFLFTEYKYLGVFMRGSRRDGAAPSFPLRREARRLPLFSRQA</sequence>
<dbReference type="KEGG" id="mng:MNEG_14934"/>
<comment type="subcellular location">
    <subcellularLocation>
        <location evidence="1">Endomembrane system</location>
        <topology evidence="1">Multi-pass membrane protein</topology>
    </subcellularLocation>
</comment>
<keyword evidence="3" id="KW-0813">Transport</keyword>
<dbReference type="OrthoDB" id="1686289at2759"/>
<keyword evidence="6" id="KW-1278">Translocase</keyword>
<evidence type="ECO:0000256" key="10">
    <source>
        <dbReference type="SAM" id="Phobius"/>
    </source>
</evidence>
<evidence type="ECO:0000313" key="12">
    <source>
        <dbReference type="Proteomes" id="UP000054498"/>
    </source>
</evidence>
<evidence type="ECO:0000256" key="4">
    <source>
        <dbReference type="ARBA" id="ARBA00022692"/>
    </source>
</evidence>
<keyword evidence="9 10" id="KW-0472">Membrane</keyword>
<evidence type="ECO:0000256" key="1">
    <source>
        <dbReference type="ARBA" id="ARBA00004127"/>
    </source>
</evidence>
<dbReference type="InterPro" id="IPR004131">
    <property type="entry name" value="PPase-energised_H-pump"/>
</dbReference>
<evidence type="ECO:0000256" key="5">
    <source>
        <dbReference type="ARBA" id="ARBA00022842"/>
    </source>
</evidence>
<dbReference type="EMBL" id="KK105103">
    <property type="protein sequence ID" value="KIY93030.1"/>
    <property type="molecule type" value="Genomic_DNA"/>
</dbReference>
<evidence type="ECO:0000256" key="7">
    <source>
        <dbReference type="ARBA" id="ARBA00022989"/>
    </source>
</evidence>
<dbReference type="AlphaFoldDB" id="A0A0D2MCP7"/>
<protein>
    <recommendedName>
        <fullName evidence="2">H(+)-exporting diphosphatase</fullName>
        <ecNumber evidence="2">7.1.3.1</ecNumber>
    </recommendedName>
</protein>
<evidence type="ECO:0000256" key="2">
    <source>
        <dbReference type="ARBA" id="ARBA00013242"/>
    </source>
</evidence>
<evidence type="ECO:0000256" key="3">
    <source>
        <dbReference type="ARBA" id="ARBA00022448"/>
    </source>
</evidence>
<evidence type="ECO:0000313" key="11">
    <source>
        <dbReference type="EMBL" id="KIY93030.1"/>
    </source>
</evidence>
<organism evidence="11 12">
    <name type="scientific">Monoraphidium neglectum</name>
    <dbReference type="NCBI Taxonomy" id="145388"/>
    <lineage>
        <taxon>Eukaryota</taxon>
        <taxon>Viridiplantae</taxon>
        <taxon>Chlorophyta</taxon>
        <taxon>core chlorophytes</taxon>
        <taxon>Chlorophyceae</taxon>
        <taxon>CS clade</taxon>
        <taxon>Sphaeropleales</taxon>
        <taxon>Selenastraceae</taxon>
        <taxon>Monoraphidium</taxon>
    </lineage>
</organism>
<keyword evidence="8" id="KW-0406">Ion transport</keyword>
<keyword evidence="7 10" id="KW-1133">Transmembrane helix</keyword>
<evidence type="ECO:0000256" key="6">
    <source>
        <dbReference type="ARBA" id="ARBA00022967"/>
    </source>
</evidence>
<dbReference type="RefSeq" id="XP_013892050.1">
    <property type="nucleotide sequence ID" value="XM_014036596.1"/>
</dbReference>
<keyword evidence="12" id="KW-1185">Reference proteome</keyword>
<keyword evidence="5" id="KW-0460">Magnesium</keyword>
<name>A0A0D2MCP7_9CHLO</name>
<reference evidence="11 12" key="1">
    <citation type="journal article" date="2013" name="BMC Genomics">
        <title>Reconstruction of the lipid metabolism for the microalga Monoraphidium neglectum from its genome sequence reveals characteristics suitable for biofuel production.</title>
        <authorList>
            <person name="Bogen C."/>
            <person name="Al-Dilaimi A."/>
            <person name="Albersmeier A."/>
            <person name="Wichmann J."/>
            <person name="Grundmann M."/>
            <person name="Rupp O."/>
            <person name="Lauersen K.J."/>
            <person name="Blifernez-Klassen O."/>
            <person name="Kalinowski J."/>
            <person name="Goesmann A."/>
            <person name="Mussgnug J.H."/>
            <person name="Kruse O."/>
        </authorList>
    </citation>
    <scope>NUCLEOTIDE SEQUENCE [LARGE SCALE GENOMIC DNA]</scope>
    <source>
        <strain evidence="11 12">SAG 48.87</strain>
    </source>
</reference>
<proteinExistence type="predicted"/>
<evidence type="ECO:0000256" key="9">
    <source>
        <dbReference type="ARBA" id="ARBA00023136"/>
    </source>
</evidence>
<dbReference type="Proteomes" id="UP000054498">
    <property type="component" value="Unassembled WGS sequence"/>
</dbReference>
<dbReference type="GO" id="GO:0016020">
    <property type="term" value="C:membrane"/>
    <property type="evidence" value="ECO:0007669"/>
    <property type="project" value="InterPro"/>
</dbReference>
<dbReference type="PANTHER" id="PTHR31998">
    <property type="entry name" value="K(+)-INSENSITIVE PYROPHOSPHATE-ENERGIZED PROTON PUMP"/>
    <property type="match status" value="1"/>
</dbReference>
<dbReference type="EC" id="7.1.3.1" evidence="2"/>
<feature type="transmembrane region" description="Helical" evidence="10">
    <location>
        <begin position="6"/>
        <end position="25"/>
    </location>
</feature>
<accession>A0A0D2MCP7</accession>
<dbReference type="GeneID" id="25732545"/>
<gene>
    <name evidence="11" type="ORF">MNEG_14934</name>
</gene>
<dbReference type="STRING" id="145388.A0A0D2MCP7"/>